<gene>
    <name evidence="1" type="ORF">AAFP95_06135</name>
</gene>
<accession>A0AAU6WRT4</accession>
<dbReference type="NCBIfam" id="NF047798">
    <property type="entry name" value="leader_Chryseo"/>
    <property type="match status" value="1"/>
</dbReference>
<evidence type="ECO:0000313" key="1">
    <source>
        <dbReference type="EMBL" id="XAO75499.1"/>
    </source>
</evidence>
<dbReference type="EMBL" id="CP154834">
    <property type="protein sequence ID" value="XAO75499.1"/>
    <property type="molecule type" value="Genomic_DNA"/>
</dbReference>
<name>A0AAU6WRT4_9FLAO</name>
<evidence type="ECO:0008006" key="3">
    <source>
        <dbReference type="Google" id="ProtNLM"/>
    </source>
</evidence>
<dbReference type="Proteomes" id="UP001463665">
    <property type="component" value="Chromosome"/>
</dbReference>
<evidence type="ECO:0000313" key="2">
    <source>
        <dbReference type="Proteomes" id="UP001463665"/>
    </source>
</evidence>
<proteinExistence type="predicted"/>
<dbReference type="AlphaFoldDB" id="A0AAU6WRT4"/>
<protein>
    <recommendedName>
        <fullName evidence="3">Bacteriocin</fullName>
    </recommendedName>
</protein>
<dbReference type="RefSeq" id="WP_345767179.1">
    <property type="nucleotide sequence ID" value="NZ_CP154834.1"/>
</dbReference>
<reference evidence="1 2" key="1">
    <citation type="submission" date="2024-04" db="EMBL/GenBank/DDBJ databases">
        <title>Genome sequencing and assembly of rice foliar adapted Chryseobacterium endophyticum OsEnb-ALM-A6.</title>
        <authorList>
            <person name="Kumar S."/>
            <person name="Javed M."/>
            <person name="Chouhan V."/>
            <person name="Charishma K."/>
            <person name="Patel A."/>
            <person name="Kumar M."/>
            <person name="Sahu K.P."/>
            <person name="Kumar A."/>
        </authorList>
    </citation>
    <scope>NUCLEOTIDE SEQUENCE [LARGE SCALE GENOMIC DNA]</scope>
    <source>
        <strain evidence="1 2">OsEnb-ALM-A6</strain>
    </source>
</reference>
<sequence length="72" mass="8045">MKNLKKLSRENLKSLNGGGIGTCGAYFPTEPPLPGEPFDCGCSNLYWCEKEVHVFTRICIQQKSAMMAFNDE</sequence>
<dbReference type="InterPro" id="IPR058074">
    <property type="entry name" value="Bacteriocin-like"/>
</dbReference>
<keyword evidence="2" id="KW-1185">Reference proteome</keyword>
<organism evidence="1 2">
    <name type="scientific">Chryseobacterium endophyticum</name>
    <dbReference type="NCBI Taxonomy" id="1854762"/>
    <lineage>
        <taxon>Bacteria</taxon>
        <taxon>Pseudomonadati</taxon>
        <taxon>Bacteroidota</taxon>
        <taxon>Flavobacteriia</taxon>
        <taxon>Flavobacteriales</taxon>
        <taxon>Weeksellaceae</taxon>
        <taxon>Chryseobacterium group</taxon>
        <taxon>Chryseobacterium</taxon>
    </lineage>
</organism>